<dbReference type="PANTHER" id="PTHR37845:SF1">
    <property type="entry name" value="SEQUENCE ORPHAN"/>
    <property type="match status" value="1"/>
</dbReference>
<dbReference type="OrthoDB" id="275936at2759"/>
<keyword evidence="2" id="KW-1185">Reference proteome</keyword>
<dbReference type="Proteomes" id="UP000320333">
    <property type="component" value="Unassembled WGS sequence"/>
</dbReference>
<evidence type="ECO:0008006" key="3">
    <source>
        <dbReference type="Google" id="ProtNLM"/>
    </source>
</evidence>
<dbReference type="GO" id="GO:0005739">
    <property type="term" value="C:mitochondrion"/>
    <property type="evidence" value="ECO:0007669"/>
    <property type="project" value="TreeGrafter"/>
</dbReference>
<organism evidence="1 2">
    <name type="scientific">Chytriomyces confervae</name>
    <dbReference type="NCBI Taxonomy" id="246404"/>
    <lineage>
        <taxon>Eukaryota</taxon>
        <taxon>Fungi</taxon>
        <taxon>Fungi incertae sedis</taxon>
        <taxon>Chytridiomycota</taxon>
        <taxon>Chytridiomycota incertae sedis</taxon>
        <taxon>Chytridiomycetes</taxon>
        <taxon>Chytridiales</taxon>
        <taxon>Chytriomycetaceae</taxon>
        <taxon>Chytriomyces</taxon>
    </lineage>
</organism>
<evidence type="ECO:0000313" key="2">
    <source>
        <dbReference type="Proteomes" id="UP000320333"/>
    </source>
</evidence>
<reference evidence="1 2" key="1">
    <citation type="journal article" date="2019" name="Sci. Rep.">
        <title>Comparative genomics of chytrid fungi reveal insights into the obligate biotrophic and pathogenic lifestyle of Synchytrium endobioticum.</title>
        <authorList>
            <person name="van de Vossenberg B.T.L.H."/>
            <person name="Warris S."/>
            <person name="Nguyen H.D.T."/>
            <person name="van Gent-Pelzer M.P.E."/>
            <person name="Joly D.L."/>
            <person name="van de Geest H.C."/>
            <person name="Bonants P.J.M."/>
            <person name="Smith D.S."/>
            <person name="Levesque C.A."/>
            <person name="van der Lee T.A.J."/>
        </authorList>
    </citation>
    <scope>NUCLEOTIDE SEQUENCE [LARGE SCALE GENOMIC DNA]</scope>
    <source>
        <strain evidence="1 2">CBS 675.73</strain>
    </source>
</reference>
<dbReference type="AlphaFoldDB" id="A0A507FR36"/>
<accession>A0A507FR36</accession>
<name>A0A507FR36_9FUNG</name>
<dbReference type="InterPro" id="IPR038781">
    <property type="entry name" value="C365.16-ike"/>
</dbReference>
<protein>
    <recommendedName>
        <fullName evidence="3">Sequence orphan</fullName>
    </recommendedName>
</protein>
<dbReference type="STRING" id="246404.A0A507FR36"/>
<dbReference type="PANTHER" id="PTHR37845">
    <property type="entry name" value="SEQUENCE ORPHAN"/>
    <property type="match status" value="1"/>
</dbReference>
<comment type="caution">
    <text evidence="1">The sequence shown here is derived from an EMBL/GenBank/DDBJ whole genome shotgun (WGS) entry which is preliminary data.</text>
</comment>
<evidence type="ECO:0000313" key="1">
    <source>
        <dbReference type="EMBL" id="TPX78150.1"/>
    </source>
</evidence>
<dbReference type="EMBL" id="QEAP01000008">
    <property type="protein sequence ID" value="TPX78150.1"/>
    <property type="molecule type" value="Genomic_DNA"/>
</dbReference>
<sequence>MQAQIEPQRQRSKLSELGLGLSIDCVAALATSAAVSPFVAIIDRSIISNASGRMPLMAGLADGFRTLATRPSVLARQPSVLAVFSVYAITYITANSSETIALSTNSDPLLPKFIASSTVNIAACVYKDKLLTHWCSLGPARPFPMSSYGLFGLRDSLTVAASFSLPPFLSAALQSNSSLSKTSCDSISQLALPCMVQFISTPIHLFGLDYYNHPSATVMQRVQVVKRDFIPATLARMGRILPAFGFGGLVNNKTRSTLKQWIL</sequence>
<proteinExistence type="predicted"/>
<gene>
    <name evidence="1" type="ORF">CcCBS67573_g00570</name>
</gene>